<evidence type="ECO:0000313" key="3">
    <source>
        <dbReference type="Proteomes" id="UP001519504"/>
    </source>
</evidence>
<sequence length="208" mass="24047">MYSEKLTPNRAFSLIMGIDALLSFFIFCGFGFIQTQDNLLYLYLPIFMSLGAMSFITIFFNEAEAINIKKITRRLFTFVALGVYSGLWYFFMRVINYLPMKNSNTLKLLYSILFFTVGSYIVIILVKLFHIEKNYSSIFGIFLLSLEIFCLINTANNLDKIIIIDRDVLSRNMMVNGSPYGSVSHSIEKDNISYSVHYGLLMRKKKLI</sequence>
<feature type="transmembrane region" description="Helical" evidence="1">
    <location>
        <begin position="75"/>
        <end position="96"/>
    </location>
</feature>
<dbReference type="EMBL" id="JAAMFK010000001">
    <property type="protein sequence ID" value="MBS9338169.1"/>
    <property type="molecule type" value="Genomic_DNA"/>
</dbReference>
<proteinExistence type="predicted"/>
<evidence type="ECO:0000256" key="1">
    <source>
        <dbReference type="SAM" id="Phobius"/>
    </source>
</evidence>
<reference evidence="2 3" key="1">
    <citation type="submission" date="2020-02" db="EMBL/GenBank/DDBJ databases">
        <title>Fructobacillus sp. isolated from paper mulberry of Taiwan.</title>
        <authorList>
            <person name="Lin S.-T."/>
        </authorList>
    </citation>
    <scope>NUCLEOTIDE SEQUENCE [LARGE SCALE GENOMIC DNA]</scope>
    <source>
        <strain evidence="2 3">M2-14</strain>
    </source>
</reference>
<keyword evidence="1" id="KW-0472">Membrane</keyword>
<dbReference type="RefSeq" id="WP_213808452.1">
    <property type="nucleotide sequence ID" value="NZ_JAAMFK010000001.1"/>
</dbReference>
<name>A0ABS5QYA3_9LACO</name>
<feature type="transmembrane region" description="Helical" evidence="1">
    <location>
        <begin position="108"/>
        <end position="126"/>
    </location>
</feature>
<evidence type="ECO:0000313" key="2">
    <source>
        <dbReference type="EMBL" id="MBS9338169.1"/>
    </source>
</evidence>
<feature type="transmembrane region" description="Helical" evidence="1">
    <location>
        <begin position="138"/>
        <end position="155"/>
    </location>
</feature>
<feature type="transmembrane region" description="Helical" evidence="1">
    <location>
        <begin position="39"/>
        <end position="63"/>
    </location>
</feature>
<organism evidence="2 3">
    <name type="scientific">Fructobacillus broussonetiae</name>
    <dbReference type="NCBI Taxonomy" id="2713173"/>
    <lineage>
        <taxon>Bacteria</taxon>
        <taxon>Bacillati</taxon>
        <taxon>Bacillota</taxon>
        <taxon>Bacilli</taxon>
        <taxon>Lactobacillales</taxon>
        <taxon>Lactobacillaceae</taxon>
        <taxon>Fructobacillus</taxon>
    </lineage>
</organism>
<gene>
    <name evidence="2" type="ORF">G6R29_00765</name>
</gene>
<comment type="caution">
    <text evidence="2">The sequence shown here is derived from an EMBL/GenBank/DDBJ whole genome shotgun (WGS) entry which is preliminary data.</text>
</comment>
<keyword evidence="1" id="KW-0812">Transmembrane</keyword>
<dbReference type="Proteomes" id="UP001519504">
    <property type="component" value="Unassembled WGS sequence"/>
</dbReference>
<feature type="transmembrane region" description="Helical" evidence="1">
    <location>
        <begin position="12"/>
        <end position="33"/>
    </location>
</feature>
<keyword evidence="3" id="KW-1185">Reference proteome</keyword>
<keyword evidence="1" id="KW-1133">Transmembrane helix</keyword>
<accession>A0ABS5QYA3</accession>
<protein>
    <submittedName>
        <fullName evidence="2">Uncharacterized protein</fullName>
    </submittedName>
</protein>